<evidence type="ECO:0000313" key="4">
    <source>
        <dbReference type="EMBL" id="GKT34653.1"/>
    </source>
</evidence>
<evidence type="ECO:0000256" key="2">
    <source>
        <dbReference type="ARBA" id="ARBA00022737"/>
    </source>
</evidence>
<gene>
    <name evidence="4" type="ORF">ADUPG1_007967</name>
</gene>
<name>A0ABQ5KQ84_9EUKA</name>
<feature type="region of interest" description="Disordered" evidence="3">
    <location>
        <begin position="1"/>
        <end position="76"/>
    </location>
</feature>
<organism evidence="4 5">
    <name type="scientific">Aduncisulcus paluster</name>
    <dbReference type="NCBI Taxonomy" id="2918883"/>
    <lineage>
        <taxon>Eukaryota</taxon>
        <taxon>Metamonada</taxon>
        <taxon>Carpediemonas-like organisms</taxon>
        <taxon>Aduncisulcus</taxon>
    </lineage>
</organism>
<feature type="non-terminal residue" evidence="4">
    <location>
        <position position="1291"/>
    </location>
</feature>
<feature type="compositionally biased region" description="Basic and acidic residues" evidence="3">
    <location>
        <begin position="1"/>
        <end position="15"/>
    </location>
</feature>
<evidence type="ECO:0000313" key="5">
    <source>
        <dbReference type="Proteomes" id="UP001057375"/>
    </source>
</evidence>
<dbReference type="Proteomes" id="UP001057375">
    <property type="component" value="Unassembled WGS sequence"/>
</dbReference>
<dbReference type="Pfam" id="PF23952">
    <property type="entry name" value="LRR_EndoS"/>
    <property type="match status" value="1"/>
</dbReference>
<dbReference type="PANTHER" id="PTHR46652">
    <property type="entry name" value="LEUCINE-RICH REPEAT AND IQ DOMAIN-CONTAINING PROTEIN 1-RELATED"/>
    <property type="match status" value="1"/>
</dbReference>
<reference evidence="4" key="1">
    <citation type="submission" date="2022-03" db="EMBL/GenBank/DDBJ databases">
        <title>Draft genome sequence of Aduncisulcus paluster, a free-living microaerophilic Fornicata.</title>
        <authorList>
            <person name="Yuyama I."/>
            <person name="Kume K."/>
            <person name="Tamura T."/>
            <person name="Inagaki Y."/>
            <person name="Hashimoto T."/>
        </authorList>
    </citation>
    <scope>NUCLEOTIDE SEQUENCE</scope>
    <source>
        <strain evidence="4">NY0171</strain>
    </source>
</reference>
<feature type="compositionally biased region" description="Basic and acidic residues" evidence="3">
    <location>
        <begin position="170"/>
        <end position="192"/>
    </location>
</feature>
<keyword evidence="5" id="KW-1185">Reference proteome</keyword>
<dbReference type="EMBL" id="BQXS01010844">
    <property type="protein sequence ID" value="GKT34653.1"/>
    <property type="molecule type" value="Genomic_DNA"/>
</dbReference>
<keyword evidence="1" id="KW-0433">Leucine-rich repeat</keyword>
<dbReference type="SUPFAM" id="SSF52058">
    <property type="entry name" value="L domain-like"/>
    <property type="match status" value="2"/>
</dbReference>
<dbReference type="InterPro" id="IPR050836">
    <property type="entry name" value="SDS22/Internalin_LRR"/>
</dbReference>
<comment type="caution">
    <text evidence="4">The sequence shown here is derived from an EMBL/GenBank/DDBJ whole genome shotgun (WGS) entry which is preliminary data.</text>
</comment>
<feature type="compositionally biased region" description="Basic residues" evidence="3">
    <location>
        <begin position="37"/>
        <end position="48"/>
    </location>
</feature>
<protein>
    <submittedName>
        <fullName evidence="4">Uncharacterized protein</fullName>
    </submittedName>
</protein>
<keyword evidence="2" id="KW-0677">Repeat</keyword>
<dbReference type="InterPro" id="IPR009072">
    <property type="entry name" value="Histone-fold"/>
</dbReference>
<dbReference type="PANTHER" id="PTHR46652:SF3">
    <property type="entry name" value="LEUCINE-RICH REPEAT-CONTAINING PROTEIN 9"/>
    <property type="match status" value="1"/>
</dbReference>
<dbReference type="PROSITE" id="PS51450">
    <property type="entry name" value="LRR"/>
    <property type="match status" value="1"/>
</dbReference>
<evidence type="ECO:0000256" key="3">
    <source>
        <dbReference type="SAM" id="MobiDB-lite"/>
    </source>
</evidence>
<feature type="compositionally biased region" description="Basic and acidic residues" evidence="3">
    <location>
        <begin position="22"/>
        <end position="35"/>
    </location>
</feature>
<dbReference type="InterPro" id="IPR001611">
    <property type="entry name" value="Leu-rich_rpt"/>
</dbReference>
<dbReference type="SUPFAM" id="SSF47113">
    <property type="entry name" value="Histone-fold"/>
    <property type="match status" value="1"/>
</dbReference>
<dbReference type="Gene3D" id="3.80.10.10">
    <property type="entry name" value="Ribonuclease Inhibitor"/>
    <property type="match status" value="3"/>
</dbReference>
<accession>A0ABQ5KQ84</accession>
<dbReference type="InterPro" id="IPR032675">
    <property type="entry name" value="LRR_dom_sf"/>
</dbReference>
<proteinExistence type="predicted"/>
<sequence>MEPDKTSESLVEHDTSNQISETAEKDISSSKESTTKTKTRTTVKKRAIAGKGMSSGKRASRRAKNAEAGTVDSTPHSSLFLTPDDYDYPKASASRFMKASGAKLFARDATSAIHKSTSVFVAYLTHLAHQVRGDKHTTINASDIMKAARNTGMIGIMDEAVLLQQEWEKEKADKEEKKRQTKAMKELKKQDSLAENGETAIIPGESSGIAPQKDEEESYLSSAISPKSYTNIYTAIPYAKLLVCTDSPTEISHVFSDIPTNIESISSAYLSNSYYDIESAESVVLNIYFDYPSSHSSDITNYSTISTGDQVVAGETIALSTTPSDYNEITVTITCTNASSDTSAQILYMSLILEYTYLLCPSETISNGSDAYILSADGSSCEPQCTSCDSTRGSCIAPDECECDYSYGSSDCSTSLCSEDCSSITDSICTEMSDSSWACGCSQGSYMSSSSGCVVSSICSNCENGSCVEMADASGPECVCSSEYDWFGVACNKECPVSIDGSDDLCSISAGRGVSCDVNTHQCTCMADYEGISCDYVKINDDNLREALCDEIGDSSDCQLSESQMASISGSIDLSDRNISDLKGLAFLVNVTSLDLSDNSYISDVSELDSMISLTSLNLNSSSVSEIILPSLYTSLTSLLISGCRLNSSFLSTFLPLYTSLSTLDLSDTNFSNPSVSFDLNSTIVTNLQSLNINNCSISDFSGFSSFTFKIFSLSNTGLTDLSSLTPSASSMVKLNIDDNSISPSSINSILPTFSSLVSLSIKNCNLSSLPDLSNSKYSLLNLYINDNSQIYSHHLLSLDILDSLMLFDASGTSIVDPSPLYVLSDLVVLKLYNTLICGTDVASSISSEMGGIMVGFSFKADTECSCSSIASVSALSVNKICTETAPGSNRWSVECSSDSYYSYSSGSFSCETTVDSCYGGCEYGYECRLNASNSAQCVNVISNSDIRELIALQSIDERDMDSSVTPPLLSVATLHLSNITTLQYEDDASLANLSGVDHIQSLTTLSLQGSSSLLDITPISLLYYLEVLDLGNCGSLTNISTLSDLSSLSMLKINNSSIVDATSLSNLPLTYLDASDSQLSEASTLSFATITSLEYLNISSSAGNSSTVDLSGFSALTSLTSLDISGWSMITSLPLISNSPATLSTLNISDTGITTLVPISSQSSSLTTLLLDGCDLSTAASDILSSFTYLSSLSINGTNLPSPSFLSTNTALVELYADNNSWTSVYELRNHSALEILSLSNNAISDPSPLYILSGTLTSLDLTENLICGTNVGTSIDGKLGGTSGVVSYS</sequence>
<feature type="region of interest" description="Disordered" evidence="3">
    <location>
        <begin position="170"/>
        <end position="214"/>
    </location>
</feature>
<dbReference type="CDD" id="cd22928">
    <property type="entry name" value="HFD_POLE3_DPB4"/>
    <property type="match status" value="1"/>
</dbReference>
<dbReference type="Gene3D" id="1.10.20.10">
    <property type="entry name" value="Histone, subunit A"/>
    <property type="match status" value="1"/>
</dbReference>
<evidence type="ECO:0000256" key="1">
    <source>
        <dbReference type="ARBA" id="ARBA00022614"/>
    </source>
</evidence>